<evidence type="ECO:0000313" key="3">
    <source>
        <dbReference type="EMBL" id="RDY25756.1"/>
    </source>
</evidence>
<organism evidence="3 4">
    <name type="scientific">Romboutsia weinsteinii</name>
    <dbReference type="NCBI Taxonomy" id="2020949"/>
    <lineage>
        <taxon>Bacteria</taxon>
        <taxon>Bacillati</taxon>
        <taxon>Bacillota</taxon>
        <taxon>Clostridia</taxon>
        <taxon>Peptostreptococcales</taxon>
        <taxon>Peptostreptococcaceae</taxon>
        <taxon>Romboutsia</taxon>
    </lineage>
</organism>
<accession>A0A371IZ64</accession>
<evidence type="ECO:0000256" key="1">
    <source>
        <dbReference type="SAM" id="SignalP"/>
    </source>
</evidence>
<sequence>MKNLKVLILMFVVGAMLAGCSNNKLSDAYDEEKLKADSKEIVAMIDEEKFDDVIARMSDKIATSISVEQIKEVWNPMKEKLGAFKKISKEVVVGNDNLATVVVVADFEGGKAQFTITYNEEMQLEALYLK</sequence>
<protein>
    <submittedName>
        <fullName evidence="3">DUF3887 domain-containing protein</fullName>
    </submittedName>
</protein>
<dbReference type="OrthoDB" id="1698687at2"/>
<feature type="chain" id="PRO_5039334328" evidence="1">
    <location>
        <begin position="19"/>
        <end position="130"/>
    </location>
</feature>
<gene>
    <name evidence="3" type="ORF">CHL78_016605</name>
</gene>
<proteinExistence type="predicted"/>
<dbReference type="AlphaFoldDB" id="A0A371IZ64"/>
<dbReference type="RefSeq" id="WP_094369355.1">
    <property type="nucleotide sequence ID" value="NZ_NOJY02000049.1"/>
</dbReference>
<feature type="signal peptide" evidence="1">
    <location>
        <begin position="1"/>
        <end position="18"/>
    </location>
</feature>
<feature type="domain" description="DUF3887" evidence="2">
    <location>
        <begin position="38"/>
        <end position="127"/>
    </location>
</feature>
<dbReference type="Pfam" id="PF13026">
    <property type="entry name" value="DUF3887"/>
    <property type="match status" value="1"/>
</dbReference>
<dbReference type="Proteomes" id="UP000215694">
    <property type="component" value="Unassembled WGS sequence"/>
</dbReference>
<dbReference type="PROSITE" id="PS51257">
    <property type="entry name" value="PROKAR_LIPOPROTEIN"/>
    <property type="match status" value="1"/>
</dbReference>
<reference evidence="3 4" key="1">
    <citation type="journal article" date="2017" name="Genome Announc.">
        <title>Draft Genome Sequence of Romboutsia weinsteinii sp. nov. Strain CCRI-19649(T) Isolated from Surface Water.</title>
        <authorList>
            <person name="Maheux A.F."/>
            <person name="Boudreau D.K."/>
            <person name="Berube E."/>
            <person name="Boissinot M."/>
            <person name="Cantin P."/>
            <person name="Raymond F."/>
            <person name="Corbeil J."/>
            <person name="Omar R.F."/>
            <person name="Bergeron M.G."/>
        </authorList>
    </citation>
    <scope>NUCLEOTIDE SEQUENCE [LARGE SCALE GENOMIC DNA]</scope>
    <source>
        <strain evidence="3 4">CCRI-19649</strain>
    </source>
</reference>
<dbReference type="Gene3D" id="3.10.450.590">
    <property type="match status" value="1"/>
</dbReference>
<evidence type="ECO:0000313" key="4">
    <source>
        <dbReference type="Proteomes" id="UP000215694"/>
    </source>
</evidence>
<name>A0A371IZ64_9FIRM</name>
<keyword evidence="4" id="KW-1185">Reference proteome</keyword>
<dbReference type="EMBL" id="NOJY02000049">
    <property type="protein sequence ID" value="RDY25756.1"/>
    <property type="molecule type" value="Genomic_DNA"/>
</dbReference>
<evidence type="ECO:0000259" key="2">
    <source>
        <dbReference type="Pfam" id="PF13026"/>
    </source>
</evidence>
<comment type="caution">
    <text evidence="3">The sequence shown here is derived from an EMBL/GenBank/DDBJ whole genome shotgun (WGS) entry which is preliminary data.</text>
</comment>
<dbReference type="InterPro" id="IPR024981">
    <property type="entry name" value="DUF3887"/>
</dbReference>
<keyword evidence="1" id="KW-0732">Signal</keyword>